<feature type="non-terminal residue" evidence="1">
    <location>
        <position position="1"/>
    </location>
</feature>
<gene>
    <name evidence="1" type="ORF">LITE_LOCUS39383</name>
</gene>
<dbReference type="AlphaFoldDB" id="A0AAV0PQB7"/>
<keyword evidence="2" id="KW-1185">Reference proteome</keyword>
<evidence type="ECO:0000313" key="1">
    <source>
        <dbReference type="EMBL" id="CAI0472785.1"/>
    </source>
</evidence>
<comment type="caution">
    <text evidence="1">The sequence shown here is derived from an EMBL/GenBank/DDBJ whole genome shotgun (WGS) entry which is preliminary data.</text>
</comment>
<proteinExistence type="predicted"/>
<reference evidence="1" key="1">
    <citation type="submission" date="2022-08" db="EMBL/GenBank/DDBJ databases">
        <authorList>
            <person name="Gutierrez-Valencia J."/>
        </authorList>
    </citation>
    <scope>NUCLEOTIDE SEQUENCE</scope>
</reference>
<sequence>YESELSLDLSFTTPSLCSSLRFHPPLFLHLDLQQLVQVLPFIGNGALGSSAISNHEEEMAVGKWSQLASTYILS</sequence>
<accession>A0AAV0PQB7</accession>
<dbReference type="EMBL" id="CAMGYJ010000009">
    <property type="protein sequence ID" value="CAI0472785.1"/>
    <property type="molecule type" value="Genomic_DNA"/>
</dbReference>
<organism evidence="1 2">
    <name type="scientific">Linum tenue</name>
    <dbReference type="NCBI Taxonomy" id="586396"/>
    <lineage>
        <taxon>Eukaryota</taxon>
        <taxon>Viridiplantae</taxon>
        <taxon>Streptophyta</taxon>
        <taxon>Embryophyta</taxon>
        <taxon>Tracheophyta</taxon>
        <taxon>Spermatophyta</taxon>
        <taxon>Magnoliopsida</taxon>
        <taxon>eudicotyledons</taxon>
        <taxon>Gunneridae</taxon>
        <taxon>Pentapetalae</taxon>
        <taxon>rosids</taxon>
        <taxon>fabids</taxon>
        <taxon>Malpighiales</taxon>
        <taxon>Linaceae</taxon>
        <taxon>Linum</taxon>
    </lineage>
</organism>
<name>A0AAV0PQB7_9ROSI</name>
<evidence type="ECO:0000313" key="2">
    <source>
        <dbReference type="Proteomes" id="UP001154282"/>
    </source>
</evidence>
<protein>
    <submittedName>
        <fullName evidence="1">Uncharacterized protein</fullName>
    </submittedName>
</protein>
<dbReference type="Proteomes" id="UP001154282">
    <property type="component" value="Unassembled WGS sequence"/>
</dbReference>